<reference evidence="3 4" key="1">
    <citation type="submission" date="2019-11" db="EMBL/GenBank/DDBJ databases">
        <authorList>
            <person name="Holert J."/>
        </authorList>
    </citation>
    <scope>NUCLEOTIDE SEQUENCE [LARGE SCALE GENOMIC DNA]</scope>
    <source>
        <strain evidence="3">BC8_1</strain>
    </source>
</reference>
<organism evidence="3 4">
    <name type="scientific">Mycolicibacterium vanbaalenii</name>
    <name type="common">Mycobacterium vanbaalenii</name>
    <dbReference type="NCBI Taxonomy" id="110539"/>
    <lineage>
        <taxon>Bacteria</taxon>
        <taxon>Bacillati</taxon>
        <taxon>Actinomycetota</taxon>
        <taxon>Actinomycetes</taxon>
        <taxon>Mycobacteriales</taxon>
        <taxon>Mycobacteriaceae</taxon>
        <taxon>Mycolicibacterium</taxon>
    </lineage>
</organism>
<protein>
    <submittedName>
        <fullName evidence="3">Uncharacterized protein</fullName>
    </submittedName>
</protein>
<feature type="region of interest" description="Disordered" evidence="1">
    <location>
        <begin position="117"/>
        <end position="140"/>
    </location>
</feature>
<dbReference type="Proteomes" id="UP000430146">
    <property type="component" value="Unassembled WGS sequence"/>
</dbReference>
<name>A0A5S9QWV0_MYCVN</name>
<evidence type="ECO:0000313" key="3">
    <source>
        <dbReference type="EMBL" id="CAA0123262.1"/>
    </source>
</evidence>
<keyword evidence="4" id="KW-1185">Reference proteome</keyword>
<dbReference type="EMBL" id="CACSIP010000021">
    <property type="protein sequence ID" value="CAA0123262.1"/>
    <property type="molecule type" value="Genomic_DNA"/>
</dbReference>
<dbReference type="AlphaFoldDB" id="A0A5S9QWV0"/>
<gene>
    <name evidence="3" type="ORF">AELLOGFF_04590</name>
</gene>
<sequence>MKIVLMVAAGIAVGFTVVVALLVQIVASLLQTLERLVPLLVVAALLVLAVQLFRRHSRAQGVQPDRGFPLPALPAAFPPAASPVPVPAPRAVVQQDAPYLRWGPAQEDLAPAAVAYGSLAQPRRSPARPLPSRPSGDSRP</sequence>
<keyword evidence="2" id="KW-0812">Transmembrane</keyword>
<evidence type="ECO:0000256" key="2">
    <source>
        <dbReference type="SAM" id="Phobius"/>
    </source>
</evidence>
<accession>A0A5S9QWV0</accession>
<evidence type="ECO:0000256" key="1">
    <source>
        <dbReference type="SAM" id="MobiDB-lite"/>
    </source>
</evidence>
<evidence type="ECO:0000313" key="4">
    <source>
        <dbReference type="Proteomes" id="UP000430146"/>
    </source>
</evidence>
<feature type="transmembrane region" description="Helical" evidence="2">
    <location>
        <begin position="36"/>
        <end position="53"/>
    </location>
</feature>
<keyword evidence="2" id="KW-0472">Membrane</keyword>
<feature type="transmembrane region" description="Helical" evidence="2">
    <location>
        <begin position="7"/>
        <end position="30"/>
    </location>
</feature>
<dbReference type="RefSeq" id="WP_159231236.1">
    <property type="nucleotide sequence ID" value="NZ_CACSIP010000021.1"/>
</dbReference>
<keyword evidence="2" id="KW-1133">Transmembrane helix</keyword>
<proteinExistence type="predicted"/>